<name>A0A2J6QR64_HYAVF</name>
<keyword evidence="3" id="KW-1185">Reference proteome</keyword>
<sequence length="58" mass="6557">KSNTFRFPCLALIARKYLGILASSAASERFFSQGALVITKLRNRLNKSTFEKISYLKS</sequence>
<dbReference type="InterPro" id="IPR008906">
    <property type="entry name" value="HATC_C_dom"/>
</dbReference>
<evidence type="ECO:0000313" key="2">
    <source>
        <dbReference type="EMBL" id="PMD28752.1"/>
    </source>
</evidence>
<feature type="domain" description="HAT C-terminal dimerisation" evidence="1">
    <location>
        <begin position="2"/>
        <end position="57"/>
    </location>
</feature>
<accession>A0A2J6QR64</accession>
<dbReference type="GO" id="GO:0046983">
    <property type="term" value="F:protein dimerization activity"/>
    <property type="evidence" value="ECO:0007669"/>
    <property type="project" value="InterPro"/>
</dbReference>
<organism evidence="2 3">
    <name type="scientific">Hyaloscypha variabilis (strain UAMH 11265 / GT02V1 / F)</name>
    <name type="common">Meliniomyces variabilis</name>
    <dbReference type="NCBI Taxonomy" id="1149755"/>
    <lineage>
        <taxon>Eukaryota</taxon>
        <taxon>Fungi</taxon>
        <taxon>Dikarya</taxon>
        <taxon>Ascomycota</taxon>
        <taxon>Pezizomycotina</taxon>
        <taxon>Leotiomycetes</taxon>
        <taxon>Helotiales</taxon>
        <taxon>Hyaloscyphaceae</taxon>
        <taxon>Hyaloscypha</taxon>
        <taxon>Hyaloscypha variabilis</taxon>
    </lineage>
</organism>
<gene>
    <name evidence="2" type="ORF">L207DRAFT_446695</name>
</gene>
<dbReference type="InterPro" id="IPR012337">
    <property type="entry name" value="RNaseH-like_sf"/>
</dbReference>
<dbReference type="SUPFAM" id="SSF53098">
    <property type="entry name" value="Ribonuclease H-like"/>
    <property type="match status" value="1"/>
</dbReference>
<dbReference type="PANTHER" id="PTHR47611:SF1">
    <property type="entry name" value="CCHC-TYPE DOMAIN-CONTAINING PROTEIN"/>
    <property type="match status" value="1"/>
</dbReference>
<dbReference type="PANTHER" id="PTHR47611">
    <property type="entry name" value="HAT DIMERISATION DOMAIN, C-TERMINAL"/>
    <property type="match status" value="1"/>
</dbReference>
<dbReference type="AlphaFoldDB" id="A0A2J6QR64"/>
<proteinExistence type="predicted"/>
<feature type="non-terminal residue" evidence="2">
    <location>
        <position position="1"/>
    </location>
</feature>
<protein>
    <recommendedName>
        <fullName evidence="1">HAT C-terminal dimerisation domain-containing protein</fullName>
    </recommendedName>
</protein>
<dbReference type="OrthoDB" id="3560146at2759"/>
<evidence type="ECO:0000313" key="3">
    <source>
        <dbReference type="Proteomes" id="UP000235786"/>
    </source>
</evidence>
<dbReference type="Proteomes" id="UP000235786">
    <property type="component" value="Unassembled WGS sequence"/>
</dbReference>
<reference evidence="2 3" key="1">
    <citation type="submission" date="2016-04" db="EMBL/GenBank/DDBJ databases">
        <title>A degradative enzymes factory behind the ericoid mycorrhizal symbiosis.</title>
        <authorList>
            <consortium name="DOE Joint Genome Institute"/>
            <person name="Martino E."/>
            <person name="Morin E."/>
            <person name="Grelet G."/>
            <person name="Kuo A."/>
            <person name="Kohler A."/>
            <person name="Daghino S."/>
            <person name="Barry K."/>
            <person name="Choi C."/>
            <person name="Cichocki N."/>
            <person name="Clum A."/>
            <person name="Copeland A."/>
            <person name="Hainaut M."/>
            <person name="Haridas S."/>
            <person name="Labutti K."/>
            <person name="Lindquist E."/>
            <person name="Lipzen A."/>
            <person name="Khouja H.-R."/>
            <person name="Murat C."/>
            <person name="Ohm R."/>
            <person name="Olson A."/>
            <person name="Spatafora J."/>
            <person name="Veneault-Fourrey C."/>
            <person name="Henrissat B."/>
            <person name="Grigoriev I."/>
            <person name="Martin F."/>
            <person name="Perotto S."/>
        </authorList>
    </citation>
    <scope>NUCLEOTIDE SEQUENCE [LARGE SCALE GENOMIC DNA]</scope>
    <source>
        <strain evidence="2 3">F</strain>
    </source>
</reference>
<dbReference type="Pfam" id="PF05699">
    <property type="entry name" value="Dimer_Tnp_hAT"/>
    <property type="match status" value="1"/>
</dbReference>
<evidence type="ECO:0000259" key="1">
    <source>
        <dbReference type="Pfam" id="PF05699"/>
    </source>
</evidence>
<dbReference type="EMBL" id="KZ613999">
    <property type="protein sequence ID" value="PMD28752.1"/>
    <property type="molecule type" value="Genomic_DNA"/>
</dbReference>